<accession>A0ABV5G9D6</accession>
<dbReference type="Proteomes" id="UP001589575">
    <property type="component" value="Unassembled WGS sequence"/>
</dbReference>
<comment type="caution">
    <text evidence="2">The sequence shown here is derived from an EMBL/GenBank/DDBJ whole genome shotgun (WGS) entry which is preliminary data.</text>
</comment>
<name>A0ABV5G9D6_9MICC</name>
<evidence type="ECO:0000313" key="2">
    <source>
        <dbReference type="EMBL" id="MFB9075550.1"/>
    </source>
</evidence>
<keyword evidence="3" id="KW-1185">Reference proteome</keyword>
<sequence length="55" mass="5651">MPVRASSTCSTAAGPDWPGGTRASPQKENSTCQRQSTAVTRVVIAAGVIRRPAAP</sequence>
<gene>
    <name evidence="2" type="ORF">ACFFX0_32060</name>
</gene>
<dbReference type="EMBL" id="JBHMFI010000023">
    <property type="protein sequence ID" value="MFB9075550.1"/>
    <property type="molecule type" value="Genomic_DNA"/>
</dbReference>
<feature type="compositionally biased region" description="Polar residues" evidence="1">
    <location>
        <begin position="23"/>
        <end position="36"/>
    </location>
</feature>
<proteinExistence type="predicted"/>
<feature type="compositionally biased region" description="Polar residues" evidence="1">
    <location>
        <begin position="1"/>
        <end position="11"/>
    </location>
</feature>
<reference evidence="2 3" key="1">
    <citation type="submission" date="2024-09" db="EMBL/GenBank/DDBJ databases">
        <authorList>
            <person name="Sun Q."/>
            <person name="Mori K."/>
        </authorList>
    </citation>
    <scope>NUCLEOTIDE SEQUENCE [LARGE SCALE GENOMIC DNA]</scope>
    <source>
        <strain evidence="2 3">CCM 7609</strain>
    </source>
</reference>
<feature type="region of interest" description="Disordered" evidence="1">
    <location>
        <begin position="1"/>
        <end position="36"/>
    </location>
</feature>
<organism evidence="2 3">
    <name type="scientific">Citricoccus parietis</name>
    <dbReference type="NCBI Taxonomy" id="592307"/>
    <lineage>
        <taxon>Bacteria</taxon>
        <taxon>Bacillati</taxon>
        <taxon>Actinomycetota</taxon>
        <taxon>Actinomycetes</taxon>
        <taxon>Micrococcales</taxon>
        <taxon>Micrococcaceae</taxon>
        <taxon>Citricoccus</taxon>
    </lineage>
</organism>
<evidence type="ECO:0000313" key="3">
    <source>
        <dbReference type="Proteomes" id="UP001589575"/>
    </source>
</evidence>
<evidence type="ECO:0000256" key="1">
    <source>
        <dbReference type="SAM" id="MobiDB-lite"/>
    </source>
</evidence>
<protein>
    <submittedName>
        <fullName evidence="2">Uncharacterized protein</fullName>
    </submittedName>
</protein>